<evidence type="ECO:0000256" key="6">
    <source>
        <dbReference type="ARBA" id="ARBA00022475"/>
    </source>
</evidence>
<keyword evidence="10 11" id="KW-0472">Membrane</keyword>
<comment type="subcellular location">
    <subcellularLocation>
        <location evidence="2 11">Cell membrane</location>
        <topology evidence="2 11">Multi-pass membrane protein</topology>
    </subcellularLocation>
</comment>
<organism evidence="12 13">
    <name type="scientific">Natronomonas pharaonis (strain ATCC 35678 / DSM 2160 / CIP 103997 / JCM 8858 / NBRC 14720 / NCIMB 2260 / Gabara)</name>
    <name type="common">Halobacterium pharaonis</name>
    <dbReference type="NCBI Taxonomy" id="348780"/>
    <lineage>
        <taxon>Archaea</taxon>
        <taxon>Methanobacteriati</taxon>
        <taxon>Methanobacteriota</taxon>
        <taxon>Stenosarchaea group</taxon>
        <taxon>Halobacteria</taxon>
        <taxon>Halobacteriales</taxon>
        <taxon>Natronomonadaceae</taxon>
        <taxon>Natronomonas</taxon>
    </lineage>
</organism>
<protein>
    <recommendedName>
        <fullName evidence="5 11">Probable cobalamin biosynthesis protein CobD</fullName>
    </recommendedName>
</protein>
<comment type="function">
    <text evidence="1 11">Converts cobyric acid to cobinamide by the addition of aminopropanol on the F carboxylic group.</text>
</comment>
<dbReference type="EMBL" id="CR936257">
    <property type="protein sequence ID" value="CAI50745.1"/>
    <property type="molecule type" value="Genomic_DNA"/>
</dbReference>
<dbReference type="PANTHER" id="PTHR34308:SF1">
    <property type="entry name" value="COBALAMIN BIOSYNTHESIS PROTEIN CBIB"/>
    <property type="match status" value="1"/>
</dbReference>
<comment type="caution">
    <text evidence="11">Lacks conserved residue(s) required for the propagation of feature annotation.</text>
</comment>
<comment type="pathway">
    <text evidence="3 11">Cofactor biosynthesis; adenosylcobalamin biosynthesis.</text>
</comment>
<dbReference type="HAMAP" id="MF_00024">
    <property type="entry name" value="CobD_CbiB"/>
    <property type="match status" value="1"/>
</dbReference>
<reference evidence="12 13" key="1">
    <citation type="journal article" date="2005" name="Genome Res.">
        <title>Living with two extremes: conclusions from the genome sequence of Natronomonas pharaonis.</title>
        <authorList>
            <person name="Falb M."/>
            <person name="Pfeiffer F."/>
            <person name="Palm P."/>
            <person name="Rodewald K."/>
            <person name="Hickmann V."/>
            <person name="Tittor J."/>
            <person name="Oesterhelt D."/>
        </authorList>
    </citation>
    <scope>NUCLEOTIDE SEQUENCE [LARGE SCALE GENOMIC DNA]</scope>
    <source>
        <strain evidence="13">ATCC 35678 / DSM 2160 / CIP 103997 / JCM 8858 / NBRC 14720 / NCIMB 2260 / Gabara</strain>
    </source>
</reference>
<evidence type="ECO:0000256" key="11">
    <source>
        <dbReference type="HAMAP-Rule" id="MF_00024"/>
    </source>
</evidence>
<dbReference type="RefSeq" id="WP_011324354.1">
    <property type="nucleotide sequence ID" value="NC_007426.1"/>
</dbReference>
<feature type="transmembrane region" description="Helical" evidence="11">
    <location>
        <begin position="287"/>
        <end position="303"/>
    </location>
</feature>
<gene>
    <name evidence="12" type="primary">cbiB</name>
    <name evidence="11" type="synonym">cobD</name>
    <name evidence="12" type="ordered locus">NP_5308A</name>
</gene>
<dbReference type="InterPro" id="IPR004485">
    <property type="entry name" value="Cobalamin_biosynth_CobD/CbiB"/>
</dbReference>
<evidence type="ECO:0000256" key="7">
    <source>
        <dbReference type="ARBA" id="ARBA00022573"/>
    </source>
</evidence>
<dbReference type="Pfam" id="PF03186">
    <property type="entry name" value="CobD_Cbib"/>
    <property type="match status" value="1"/>
</dbReference>
<evidence type="ECO:0000256" key="5">
    <source>
        <dbReference type="ARBA" id="ARBA00016185"/>
    </source>
</evidence>
<dbReference type="GO" id="GO:0009236">
    <property type="term" value="P:cobalamin biosynthetic process"/>
    <property type="evidence" value="ECO:0007669"/>
    <property type="project" value="UniProtKB-UniRule"/>
</dbReference>
<dbReference type="OrthoDB" id="46105at2157"/>
<keyword evidence="12" id="KW-0436">Ligase</keyword>
<sequence>MNGSGLLLAVAVAAALEALVGEPPARIHPVALLGRAVAPLGERSFSWPALAGTVAAVGVPAAAAGVAYLTVAAAAALGAAAAAVTAGLVLWTTTSLRLLLSSAADVIEASDNDPAAAKAALPALAGRDAASLSPPLLRSAAVESLAENLSDGLVGPLSAFVVLSFVSLPAAAAAAAAFKAVNTMDSMFGYPGRFGWASARLDDLMMFVPARLSAALLGPAAADPDAPVRARRYADKPASPNAGWPMGTLAAALNVRLEKPDSYRLNELASLPAAADGQRALSATRRAGIAAYVIAALVGVVQWL</sequence>
<dbReference type="AlphaFoldDB" id="A0A1U7EZL4"/>
<evidence type="ECO:0000256" key="4">
    <source>
        <dbReference type="ARBA" id="ARBA00006263"/>
    </source>
</evidence>
<evidence type="ECO:0000256" key="3">
    <source>
        <dbReference type="ARBA" id="ARBA00004953"/>
    </source>
</evidence>
<keyword evidence="13" id="KW-1185">Reference proteome</keyword>
<evidence type="ECO:0000313" key="12">
    <source>
        <dbReference type="EMBL" id="CAI50745.1"/>
    </source>
</evidence>
<dbReference type="EnsemblBacteria" id="CAI50745">
    <property type="protein sequence ID" value="CAI50745"/>
    <property type="gene ID" value="NP_5308A"/>
</dbReference>
<keyword evidence="9 11" id="KW-1133">Transmembrane helix</keyword>
<proteinExistence type="inferred from homology"/>
<keyword evidence="7 11" id="KW-0169">Cobalamin biosynthesis</keyword>
<dbReference type="GO" id="GO:0016874">
    <property type="term" value="F:ligase activity"/>
    <property type="evidence" value="ECO:0007669"/>
    <property type="project" value="UniProtKB-KW"/>
</dbReference>
<dbReference type="PANTHER" id="PTHR34308">
    <property type="entry name" value="COBALAMIN BIOSYNTHESIS PROTEIN CBIB"/>
    <property type="match status" value="1"/>
</dbReference>
<evidence type="ECO:0000256" key="8">
    <source>
        <dbReference type="ARBA" id="ARBA00022692"/>
    </source>
</evidence>
<dbReference type="KEGG" id="nph:NP_5308A"/>
<feature type="transmembrane region" description="Helical" evidence="11">
    <location>
        <begin position="157"/>
        <end position="178"/>
    </location>
</feature>
<dbReference type="GeneID" id="3702567"/>
<dbReference type="Proteomes" id="UP000002698">
    <property type="component" value="Chromosome"/>
</dbReference>
<name>A0A1U7EZL4_NATPD</name>
<dbReference type="HOGENOM" id="CLU_054212_0_2_2"/>
<evidence type="ECO:0000256" key="9">
    <source>
        <dbReference type="ARBA" id="ARBA00022989"/>
    </source>
</evidence>
<comment type="similarity">
    <text evidence="4 11">Belongs to the CobD/CbiB family.</text>
</comment>
<feature type="transmembrane region" description="Helical" evidence="11">
    <location>
        <begin position="45"/>
        <end position="64"/>
    </location>
</feature>
<feature type="transmembrane region" description="Helical" evidence="11">
    <location>
        <begin position="71"/>
        <end position="91"/>
    </location>
</feature>
<evidence type="ECO:0000256" key="2">
    <source>
        <dbReference type="ARBA" id="ARBA00004651"/>
    </source>
</evidence>
<dbReference type="UniPathway" id="UPA00148"/>
<evidence type="ECO:0000256" key="1">
    <source>
        <dbReference type="ARBA" id="ARBA00003384"/>
    </source>
</evidence>
<keyword evidence="8 11" id="KW-0812">Transmembrane</keyword>
<keyword evidence="6 11" id="KW-1003">Cell membrane</keyword>
<evidence type="ECO:0000256" key="10">
    <source>
        <dbReference type="ARBA" id="ARBA00023136"/>
    </source>
</evidence>
<evidence type="ECO:0000313" key="13">
    <source>
        <dbReference type="Proteomes" id="UP000002698"/>
    </source>
</evidence>
<dbReference type="GO" id="GO:0048472">
    <property type="term" value="F:threonine-phosphate decarboxylase activity"/>
    <property type="evidence" value="ECO:0007669"/>
    <property type="project" value="InterPro"/>
</dbReference>
<dbReference type="GO" id="GO:0005886">
    <property type="term" value="C:plasma membrane"/>
    <property type="evidence" value="ECO:0007669"/>
    <property type="project" value="UniProtKB-SubCell"/>
</dbReference>
<accession>A0A1U7EZL4</accession>
<dbReference type="GO" id="GO:0015420">
    <property type="term" value="F:ABC-type vitamin B12 transporter activity"/>
    <property type="evidence" value="ECO:0007669"/>
    <property type="project" value="UniProtKB-UniRule"/>
</dbReference>
<dbReference type="eggNOG" id="arCOG04274">
    <property type="taxonomic scope" value="Archaea"/>
</dbReference>
<dbReference type="STRING" id="348780.NP_5308A"/>